<comment type="caution">
    <text evidence="3">The sequence shown here is derived from an EMBL/GenBank/DDBJ whole genome shotgun (WGS) entry which is preliminary data.</text>
</comment>
<sequence>MESSPRSGHSQVARTGDKYAAKLVHEPPAQLAAAPRVHVGTGHQAVAKVDTGWLTGVIERLEAEPRLRPCLTALANNLPSVVVVEG</sequence>
<accession>A0ABV6U2K2</accession>
<evidence type="ECO:0000259" key="2">
    <source>
        <dbReference type="Pfam" id="PF04738"/>
    </source>
</evidence>
<evidence type="ECO:0000313" key="3">
    <source>
        <dbReference type="EMBL" id="MFC0862207.1"/>
    </source>
</evidence>
<keyword evidence="4" id="KW-1185">Reference proteome</keyword>
<proteinExistence type="predicted"/>
<dbReference type="Pfam" id="PF04738">
    <property type="entry name" value="Lant_dehydr_N"/>
    <property type="match status" value="1"/>
</dbReference>
<dbReference type="EMBL" id="JBHMQT010000011">
    <property type="protein sequence ID" value="MFC0862207.1"/>
    <property type="molecule type" value="Genomic_DNA"/>
</dbReference>
<dbReference type="InterPro" id="IPR006827">
    <property type="entry name" value="Lant_deHydtase_N"/>
</dbReference>
<feature type="domain" description="Lantibiotic dehydratase N-terminal" evidence="2">
    <location>
        <begin position="29"/>
        <end position="78"/>
    </location>
</feature>
<evidence type="ECO:0000313" key="4">
    <source>
        <dbReference type="Proteomes" id="UP001589870"/>
    </source>
</evidence>
<protein>
    <submittedName>
        <fullName evidence="3">Lantibiotic dehydratase</fullName>
    </submittedName>
</protein>
<feature type="region of interest" description="Disordered" evidence="1">
    <location>
        <begin position="1"/>
        <end position="20"/>
    </location>
</feature>
<dbReference type="Proteomes" id="UP001589870">
    <property type="component" value="Unassembled WGS sequence"/>
</dbReference>
<organism evidence="3 4">
    <name type="scientific">Sphaerimonospora cavernae</name>
    <dbReference type="NCBI Taxonomy" id="1740611"/>
    <lineage>
        <taxon>Bacteria</taxon>
        <taxon>Bacillati</taxon>
        <taxon>Actinomycetota</taxon>
        <taxon>Actinomycetes</taxon>
        <taxon>Streptosporangiales</taxon>
        <taxon>Streptosporangiaceae</taxon>
        <taxon>Sphaerimonospora</taxon>
    </lineage>
</organism>
<evidence type="ECO:0000256" key="1">
    <source>
        <dbReference type="SAM" id="MobiDB-lite"/>
    </source>
</evidence>
<dbReference type="RefSeq" id="WP_394300452.1">
    <property type="nucleotide sequence ID" value="NZ_JBHMQT010000011.1"/>
</dbReference>
<feature type="compositionally biased region" description="Polar residues" evidence="1">
    <location>
        <begin position="1"/>
        <end position="13"/>
    </location>
</feature>
<reference evidence="3 4" key="1">
    <citation type="submission" date="2024-09" db="EMBL/GenBank/DDBJ databases">
        <authorList>
            <person name="Sun Q."/>
            <person name="Mori K."/>
        </authorList>
    </citation>
    <scope>NUCLEOTIDE SEQUENCE [LARGE SCALE GENOMIC DNA]</scope>
    <source>
        <strain evidence="3 4">TBRC 1851</strain>
    </source>
</reference>
<name>A0ABV6U2K2_9ACTN</name>
<gene>
    <name evidence="3" type="ORF">ACFHYQ_07850</name>
</gene>